<dbReference type="Proteomes" id="UP000321830">
    <property type="component" value="Unassembled WGS sequence"/>
</dbReference>
<dbReference type="RefSeq" id="WP_010751115.1">
    <property type="nucleotide sequence ID" value="NZ_BJWF01000001.1"/>
</dbReference>
<protein>
    <submittedName>
        <fullName evidence="1">Uncharacterized protein</fullName>
    </submittedName>
</protein>
<sequence length="81" mass="9657">MKILKRNFTKCLVGGRMTQERIIDVGRQGYNPYKQSANTLFNLMRECKYLIENMLMETQKRITKDTESMELSWTRNGLDIY</sequence>
<name>A0A511IYN6_9ENTE</name>
<dbReference type="EMBL" id="BJWF01000001">
    <property type="protein sequence ID" value="GEL90871.1"/>
    <property type="molecule type" value="Genomic_DNA"/>
</dbReference>
<comment type="caution">
    <text evidence="1">The sequence shown here is derived from an EMBL/GenBank/DDBJ whole genome shotgun (WGS) entry which is preliminary data.</text>
</comment>
<accession>A0A511IYN6</accession>
<evidence type="ECO:0000313" key="1">
    <source>
        <dbReference type="EMBL" id="GEL90871.1"/>
    </source>
</evidence>
<gene>
    <name evidence="1" type="ORF">EVI01_02080</name>
</gene>
<organism evidence="1 2">
    <name type="scientific">Enterococcus villorum</name>
    <dbReference type="NCBI Taxonomy" id="112904"/>
    <lineage>
        <taxon>Bacteria</taxon>
        <taxon>Bacillati</taxon>
        <taxon>Bacillota</taxon>
        <taxon>Bacilli</taxon>
        <taxon>Lactobacillales</taxon>
        <taxon>Enterococcaceae</taxon>
        <taxon>Enterococcus</taxon>
    </lineage>
</organism>
<proteinExistence type="predicted"/>
<dbReference type="AlphaFoldDB" id="A0A511IYN6"/>
<evidence type="ECO:0000313" key="2">
    <source>
        <dbReference type="Proteomes" id="UP000321830"/>
    </source>
</evidence>
<reference evidence="1 2" key="1">
    <citation type="submission" date="2019-07" db="EMBL/GenBank/DDBJ databases">
        <title>Whole genome shotgun sequence of Enterococcus villorum NBRC 100699.</title>
        <authorList>
            <person name="Hosoyama A."/>
            <person name="Uohara A."/>
            <person name="Ohji S."/>
            <person name="Ichikawa N."/>
        </authorList>
    </citation>
    <scope>NUCLEOTIDE SEQUENCE [LARGE SCALE GENOMIC DNA]</scope>
    <source>
        <strain evidence="1 2">NBRC 100699</strain>
    </source>
</reference>